<dbReference type="EMBL" id="AB924557">
    <property type="protein sequence ID" value="BAT23357.1"/>
    <property type="molecule type" value="Genomic_DNA"/>
</dbReference>
<keyword evidence="3" id="KW-0808">Transferase</keyword>
<dbReference type="InterPro" id="IPR001296">
    <property type="entry name" value="Glyco_trans_1"/>
</dbReference>
<name>A0A0P0YQ97_9ENTR</name>
<sequence length="367" mass="42011">MKELIITGIRGVPAAHGGFETFAENLALYLVAKGWKVSVYCQEEEGDFYIDSWKGIERIHIPVKNKGALGTIIFDYKSVIHSLKTKGLILTLGYNTALFNLFYVISKRKNVINMDGIEWKRDKWGAIAKTWFWMNERFGCWFGDHLIADHPKIKEHLATRVSKDKITMIPYGAYSITRDNADKSVLEKYNLIEKKYFLVIARAEPENSILEIVKGFCLNSKRTEKLVILGNYDFQQNDYHKRVKEAANENVLFLGAIYDSLAVSSLRYFALAYVHGHTVGGTNPSLVESIGCGNAIIAHDNKFNRWVIAESGVFFKSDEECATRMDFISSNENIRIDLENKAKVIFDERFTWDLILSQYETLLGDWL</sequence>
<evidence type="ECO:0000313" key="3">
    <source>
        <dbReference type="EMBL" id="BAT23357.1"/>
    </source>
</evidence>
<dbReference type="AlphaFoldDB" id="A0A0P0YQ97"/>
<dbReference type="Pfam" id="PF00534">
    <property type="entry name" value="Glycos_transf_1"/>
    <property type="match status" value="1"/>
</dbReference>
<dbReference type="GO" id="GO:0016757">
    <property type="term" value="F:glycosyltransferase activity"/>
    <property type="evidence" value="ECO:0007669"/>
    <property type="project" value="InterPro"/>
</dbReference>
<reference evidence="3" key="2">
    <citation type="journal article" date="2015" name="Sci. Rep.">
        <title>Genetic analysis of capsular polysaccharide synthesis gene clusters in 79 capsular types of Klebsiella spp.</title>
        <authorList>
            <person name="Pan Y.J."/>
            <person name="Lin T.L."/>
            <person name="Chen C.T."/>
            <person name="Chen Y.Y."/>
            <person name="Hsieh P.F."/>
            <person name="Hsu C.R."/>
            <person name="Wu M.C."/>
            <person name="Wang J.T."/>
        </authorList>
    </citation>
    <scope>NUCLEOTIDE SEQUENCE</scope>
    <source>
        <strain evidence="3">2005/49</strain>
    </source>
</reference>
<dbReference type="PANTHER" id="PTHR46401:SF8">
    <property type="entry name" value="BLL6006 PROTEIN"/>
    <property type="match status" value="1"/>
</dbReference>
<evidence type="ECO:0000259" key="2">
    <source>
        <dbReference type="Pfam" id="PF09314"/>
    </source>
</evidence>
<reference evidence="3" key="1">
    <citation type="submission" date="2014-04" db="EMBL/GenBank/DDBJ databases">
        <authorList>
            <person name="Harrison E."/>
        </authorList>
    </citation>
    <scope>NUCLEOTIDE SEQUENCE</scope>
    <source>
        <strain evidence="3">2005/49</strain>
    </source>
</reference>
<protein>
    <submittedName>
        <fullName evidence="3">Glycosyl transferase</fullName>
    </submittedName>
</protein>
<proteinExistence type="predicted"/>
<dbReference type="InterPro" id="IPR015393">
    <property type="entry name" value="DUF1972"/>
</dbReference>
<gene>
    <name evidence="3" type="primary">wctU</name>
</gene>
<accession>A0A0P0YQ97</accession>
<feature type="domain" description="Glycosyl transferase family 1" evidence="1">
    <location>
        <begin position="193"/>
        <end position="343"/>
    </location>
</feature>
<organism evidence="3">
    <name type="scientific">Klebsiella sp. 2005/49</name>
    <dbReference type="NCBI Taxonomy" id="1497798"/>
    <lineage>
        <taxon>Bacteria</taxon>
        <taxon>Pseudomonadati</taxon>
        <taxon>Pseudomonadota</taxon>
        <taxon>Gammaproteobacteria</taxon>
        <taxon>Enterobacterales</taxon>
        <taxon>Enterobacteriaceae</taxon>
        <taxon>Klebsiella/Raoultella group</taxon>
        <taxon>Klebsiella</taxon>
    </lineage>
</organism>
<feature type="domain" description="DUF1972" evidence="2">
    <location>
        <begin position="1"/>
        <end position="173"/>
    </location>
</feature>
<dbReference type="Pfam" id="PF09314">
    <property type="entry name" value="DUF1972"/>
    <property type="match status" value="1"/>
</dbReference>
<evidence type="ECO:0000259" key="1">
    <source>
        <dbReference type="Pfam" id="PF00534"/>
    </source>
</evidence>
<dbReference type="Gene3D" id="3.40.50.2000">
    <property type="entry name" value="Glycogen Phosphorylase B"/>
    <property type="match status" value="2"/>
</dbReference>
<dbReference type="SUPFAM" id="SSF53756">
    <property type="entry name" value="UDP-Glycosyltransferase/glycogen phosphorylase"/>
    <property type="match status" value="1"/>
</dbReference>
<dbReference type="PANTHER" id="PTHR46401">
    <property type="entry name" value="GLYCOSYLTRANSFERASE WBBK-RELATED"/>
    <property type="match status" value="1"/>
</dbReference>